<dbReference type="Proteomes" id="UP000000383">
    <property type="component" value="Chromosome"/>
</dbReference>
<dbReference type="KEGG" id="meh:M301_1839"/>
<accession>D7DJH8</accession>
<gene>
    <name evidence="1" type="ordered locus">M301_1839</name>
</gene>
<name>D7DJH8_METV0</name>
<reference evidence="2" key="1">
    <citation type="submission" date="2010-05" db="EMBL/GenBank/DDBJ databases">
        <title>Complete sequence of Methylotenera sp. 301.</title>
        <authorList>
            <person name="Lucas S."/>
            <person name="Copeland A."/>
            <person name="Lapidus A."/>
            <person name="Cheng J.-F."/>
            <person name="Bruce D."/>
            <person name="Goodwin L."/>
            <person name="Pitluck S."/>
            <person name="Clum A."/>
            <person name="Land M."/>
            <person name="Hauser L."/>
            <person name="Kyrpides N."/>
            <person name="Ivanova N."/>
            <person name="Chistoservova L."/>
            <person name="Kalyuzhnaya M."/>
            <person name="Woyke T."/>
        </authorList>
    </citation>
    <scope>NUCLEOTIDE SEQUENCE [LARGE SCALE GENOMIC DNA]</scope>
    <source>
        <strain evidence="2">301</strain>
    </source>
</reference>
<evidence type="ECO:0000313" key="2">
    <source>
        <dbReference type="Proteomes" id="UP000000383"/>
    </source>
</evidence>
<proteinExistence type="predicted"/>
<evidence type="ECO:0000313" key="1">
    <source>
        <dbReference type="EMBL" id="ADI30213.1"/>
    </source>
</evidence>
<protein>
    <submittedName>
        <fullName evidence="1">Uncharacterized protein</fullName>
    </submittedName>
</protein>
<sequence>MTIRAATPEEYIAIRRDYLLHRFNTITIEEFEKHWTSNDHVAIAENIQSTHHEYEGDVAIILWEGSPAFLTSMIHQENKWVIAAEA</sequence>
<organism evidence="1 2">
    <name type="scientific">Methylotenera versatilis (strain 301)</name>
    <dbReference type="NCBI Taxonomy" id="666681"/>
    <lineage>
        <taxon>Bacteria</taxon>
        <taxon>Pseudomonadati</taxon>
        <taxon>Pseudomonadota</taxon>
        <taxon>Betaproteobacteria</taxon>
        <taxon>Nitrosomonadales</taxon>
        <taxon>Methylophilaceae</taxon>
        <taxon>Methylotenera</taxon>
    </lineage>
</organism>
<dbReference type="AlphaFoldDB" id="D7DJH8"/>
<reference evidence="1 2" key="2">
    <citation type="journal article" date="2011" name="J. Bacteriol.">
        <title>Genomes of three methylotrophs from a single niche uncover genetic and metabolic divergence of Methylophilaceae.</title>
        <authorList>
            <person name="Lapidus A."/>
            <person name="Clum A."/>
            <person name="Labutti K."/>
            <person name="Kaluzhnaya M.G."/>
            <person name="Lim S."/>
            <person name="Beck D.A."/>
            <person name="Glavina Del Rio T."/>
            <person name="Nolan M."/>
            <person name="Mavromatis K."/>
            <person name="Huntemann M."/>
            <person name="Lucas S."/>
            <person name="Lidstrom M.E."/>
            <person name="Ivanova N."/>
            <person name="Chistoserdova L."/>
        </authorList>
    </citation>
    <scope>NUCLEOTIDE SEQUENCE [LARGE SCALE GENOMIC DNA]</scope>
    <source>
        <strain evidence="1 2">301</strain>
    </source>
</reference>
<dbReference type="EMBL" id="CP002056">
    <property type="protein sequence ID" value="ADI30213.1"/>
    <property type="molecule type" value="Genomic_DNA"/>
</dbReference>
<dbReference type="HOGENOM" id="CLU_2494383_0_0_4"/>
<keyword evidence="2" id="KW-1185">Reference proteome</keyword>